<dbReference type="EMBL" id="BPLR01011215">
    <property type="protein sequence ID" value="GIY44952.1"/>
    <property type="molecule type" value="Genomic_DNA"/>
</dbReference>
<gene>
    <name evidence="1" type="ORF">CEXT_251351</name>
</gene>
<reference evidence="1 2" key="1">
    <citation type="submission" date="2021-06" db="EMBL/GenBank/DDBJ databases">
        <title>Caerostris extrusa draft genome.</title>
        <authorList>
            <person name="Kono N."/>
            <person name="Arakawa K."/>
        </authorList>
    </citation>
    <scope>NUCLEOTIDE SEQUENCE [LARGE SCALE GENOMIC DNA]</scope>
</reference>
<accession>A0AAV4TJI3</accession>
<protein>
    <submittedName>
        <fullName evidence="1">Uncharacterized protein</fullName>
    </submittedName>
</protein>
<dbReference type="Proteomes" id="UP001054945">
    <property type="component" value="Unassembled WGS sequence"/>
</dbReference>
<organism evidence="1 2">
    <name type="scientific">Caerostris extrusa</name>
    <name type="common">Bark spider</name>
    <name type="synonym">Caerostris bankana</name>
    <dbReference type="NCBI Taxonomy" id="172846"/>
    <lineage>
        <taxon>Eukaryota</taxon>
        <taxon>Metazoa</taxon>
        <taxon>Ecdysozoa</taxon>
        <taxon>Arthropoda</taxon>
        <taxon>Chelicerata</taxon>
        <taxon>Arachnida</taxon>
        <taxon>Araneae</taxon>
        <taxon>Araneomorphae</taxon>
        <taxon>Entelegynae</taxon>
        <taxon>Araneoidea</taxon>
        <taxon>Araneidae</taxon>
        <taxon>Caerostris</taxon>
    </lineage>
</organism>
<comment type="caution">
    <text evidence="1">The sequence shown here is derived from an EMBL/GenBank/DDBJ whole genome shotgun (WGS) entry which is preliminary data.</text>
</comment>
<dbReference type="AlphaFoldDB" id="A0AAV4TJI3"/>
<proteinExistence type="predicted"/>
<evidence type="ECO:0000313" key="2">
    <source>
        <dbReference type="Proteomes" id="UP001054945"/>
    </source>
</evidence>
<name>A0AAV4TJI3_CAEEX</name>
<sequence>MLRLAKQIICQTIKDYFLHCNPAEPSAEEYVIRKGIFLSGFDFTHLEFCSDEVLYPPESHSSDAPISQPEFYLSLFLGTPRKARCNSRAFLTNWIPPPRVVPGTQISANCPVWTFFFFFTLLN</sequence>
<evidence type="ECO:0000313" key="1">
    <source>
        <dbReference type="EMBL" id="GIY44952.1"/>
    </source>
</evidence>
<keyword evidence="2" id="KW-1185">Reference proteome</keyword>